<evidence type="ECO:0000256" key="1">
    <source>
        <dbReference type="SAM" id="MobiDB-lite"/>
    </source>
</evidence>
<dbReference type="AlphaFoldDB" id="A0A4T0NZ57"/>
<feature type="compositionally biased region" description="Basic and acidic residues" evidence="1">
    <location>
        <begin position="142"/>
        <end position="165"/>
    </location>
</feature>
<dbReference type="Proteomes" id="UP000307169">
    <property type="component" value="Unassembled WGS sequence"/>
</dbReference>
<name>A0A4T0NZ57_9BASI</name>
<feature type="region of interest" description="Disordered" evidence="1">
    <location>
        <begin position="133"/>
        <end position="225"/>
    </location>
</feature>
<evidence type="ECO:0000313" key="4">
    <source>
        <dbReference type="EMBL" id="TIC68574.1"/>
    </source>
</evidence>
<evidence type="ECO:0000313" key="3">
    <source>
        <dbReference type="EMBL" id="TIC02926.1"/>
    </source>
</evidence>
<accession>A0A4T0NZ57</accession>
<dbReference type="OrthoDB" id="10579275at2759"/>
<gene>
    <name evidence="4" type="ORF">E3Q03_01601</name>
    <name evidence="3" type="ORF">E3Q17_01192</name>
</gene>
<feature type="compositionally biased region" description="Low complexity" evidence="1">
    <location>
        <begin position="171"/>
        <end position="217"/>
    </location>
</feature>
<reference evidence="5 6" key="1">
    <citation type="submission" date="2019-03" db="EMBL/GenBank/DDBJ databases">
        <title>Sequencing 25 genomes of Wallemia mellicola.</title>
        <authorList>
            <person name="Gostincar C."/>
        </authorList>
    </citation>
    <scope>NUCLEOTIDE SEQUENCE [LARGE SCALE GENOMIC DNA]</scope>
    <source>
        <strain evidence="3 6">EXF-1262</strain>
        <strain evidence="4 5">EXF-1277</strain>
    </source>
</reference>
<sequence length="248" mass="25428">MRQSLLAAACLLSIASSQPLAERGEDCVQNCFLTGIVGVGATAACGNGNDYISQAICYCQTPGLGDAYSGCLERCPEGGFEKGQHLRDEVCSAANGQQSHGGEHGQDGEQGGKQDPGHHVAGIIYDKVPQAQEGAQGGIQGDTKEGAKGGVKEGHDGHKEHEQGHAQEGIQSQSSAAPSQASSASSSSQTFLTPTQTNTKTHSNTSSMTSSASPTSTGFEDDTSSAGSNYQISWVVVLASSAALYFLS</sequence>
<comment type="caution">
    <text evidence="3">The sequence shown here is derived from an EMBL/GenBank/DDBJ whole genome shotgun (WGS) entry which is preliminary data.</text>
</comment>
<dbReference type="Proteomes" id="UP000305362">
    <property type="component" value="Unassembled WGS sequence"/>
</dbReference>
<keyword evidence="2" id="KW-0732">Signal</keyword>
<proteinExistence type="predicted"/>
<protein>
    <recommendedName>
        <fullName evidence="7">Extracellular membrane protein CFEM domain-containing protein</fullName>
    </recommendedName>
</protein>
<dbReference type="EMBL" id="SPRV01000012">
    <property type="protein sequence ID" value="TIC68574.1"/>
    <property type="molecule type" value="Genomic_DNA"/>
</dbReference>
<evidence type="ECO:0000256" key="2">
    <source>
        <dbReference type="SAM" id="SignalP"/>
    </source>
</evidence>
<dbReference type="EMBL" id="SPRH01000009">
    <property type="protein sequence ID" value="TIC02926.1"/>
    <property type="molecule type" value="Genomic_DNA"/>
</dbReference>
<feature type="compositionally biased region" description="Basic and acidic residues" evidence="1">
    <location>
        <begin position="101"/>
        <end position="118"/>
    </location>
</feature>
<feature type="chain" id="PRO_5044091150" description="Extracellular membrane protein CFEM domain-containing protein" evidence="2">
    <location>
        <begin position="18"/>
        <end position="248"/>
    </location>
</feature>
<feature type="signal peptide" evidence="2">
    <location>
        <begin position="1"/>
        <end position="17"/>
    </location>
</feature>
<evidence type="ECO:0000313" key="5">
    <source>
        <dbReference type="Proteomes" id="UP000305362"/>
    </source>
</evidence>
<feature type="region of interest" description="Disordered" evidence="1">
    <location>
        <begin position="93"/>
        <end position="119"/>
    </location>
</feature>
<evidence type="ECO:0008006" key="7">
    <source>
        <dbReference type="Google" id="ProtNLM"/>
    </source>
</evidence>
<organism evidence="3 6">
    <name type="scientific">Wallemia mellicola</name>
    <dbReference type="NCBI Taxonomy" id="1708541"/>
    <lineage>
        <taxon>Eukaryota</taxon>
        <taxon>Fungi</taxon>
        <taxon>Dikarya</taxon>
        <taxon>Basidiomycota</taxon>
        <taxon>Wallemiomycotina</taxon>
        <taxon>Wallemiomycetes</taxon>
        <taxon>Wallemiales</taxon>
        <taxon>Wallemiaceae</taxon>
        <taxon>Wallemia</taxon>
    </lineage>
</organism>
<evidence type="ECO:0000313" key="6">
    <source>
        <dbReference type="Proteomes" id="UP000307169"/>
    </source>
</evidence>